<dbReference type="AlphaFoldDB" id="A0A6A6JSX3"/>
<dbReference type="GeneID" id="54554637"/>
<evidence type="ECO:0000313" key="3">
    <source>
        <dbReference type="Proteomes" id="UP000800097"/>
    </source>
</evidence>
<dbReference type="Proteomes" id="UP000800097">
    <property type="component" value="Unassembled WGS sequence"/>
</dbReference>
<evidence type="ECO:0000256" key="1">
    <source>
        <dbReference type="SAM" id="MobiDB-lite"/>
    </source>
</evidence>
<gene>
    <name evidence="2" type="ORF">EI97DRAFT_465331</name>
</gene>
<proteinExistence type="predicted"/>
<feature type="region of interest" description="Disordered" evidence="1">
    <location>
        <begin position="266"/>
        <end position="313"/>
    </location>
</feature>
<evidence type="ECO:0000313" key="2">
    <source>
        <dbReference type="EMBL" id="KAF2278968.1"/>
    </source>
</evidence>
<protein>
    <submittedName>
        <fullName evidence="2">Uncharacterized protein</fullName>
    </submittedName>
</protein>
<dbReference type="EMBL" id="ML986487">
    <property type="protein sequence ID" value="KAF2278968.1"/>
    <property type="molecule type" value="Genomic_DNA"/>
</dbReference>
<organism evidence="2 3">
    <name type="scientific">Westerdykella ornata</name>
    <dbReference type="NCBI Taxonomy" id="318751"/>
    <lineage>
        <taxon>Eukaryota</taxon>
        <taxon>Fungi</taxon>
        <taxon>Dikarya</taxon>
        <taxon>Ascomycota</taxon>
        <taxon>Pezizomycotina</taxon>
        <taxon>Dothideomycetes</taxon>
        <taxon>Pleosporomycetidae</taxon>
        <taxon>Pleosporales</taxon>
        <taxon>Sporormiaceae</taxon>
        <taxon>Westerdykella</taxon>
    </lineage>
</organism>
<keyword evidence="3" id="KW-1185">Reference proteome</keyword>
<reference evidence="2" key="1">
    <citation type="journal article" date="2020" name="Stud. Mycol.">
        <title>101 Dothideomycetes genomes: a test case for predicting lifestyles and emergence of pathogens.</title>
        <authorList>
            <person name="Haridas S."/>
            <person name="Albert R."/>
            <person name="Binder M."/>
            <person name="Bloem J."/>
            <person name="Labutti K."/>
            <person name="Salamov A."/>
            <person name="Andreopoulos B."/>
            <person name="Baker S."/>
            <person name="Barry K."/>
            <person name="Bills G."/>
            <person name="Bluhm B."/>
            <person name="Cannon C."/>
            <person name="Castanera R."/>
            <person name="Culley D."/>
            <person name="Daum C."/>
            <person name="Ezra D."/>
            <person name="Gonzalez J."/>
            <person name="Henrissat B."/>
            <person name="Kuo A."/>
            <person name="Liang C."/>
            <person name="Lipzen A."/>
            <person name="Lutzoni F."/>
            <person name="Magnuson J."/>
            <person name="Mondo S."/>
            <person name="Nolan M."/>
            <person name="Ohm R."/>
            <person name="Pangilinan J."/>
            <person name="Park H.-J."/>
            <person name="Ramirez L."/>
            <person name="Alfaro M."/>
            <person name="Sun H."/>
            <person name="Tritt A."/>
            <person name="Yoshinaga Y."/>
            <person name="Zwiers L.-H."/>
            <person name="Turgeon B."/>
            <person name="Goodwin S."/>
            <person name="Spatafora J."/>
            <person name="Crous P."/>
            <person name="Grigoriev I."/>
        </authorList>
    </citation>
    <scope>NUCLEOTIDE SEQUENCE</scope>
    <source>
        <strain evidence="2">CBS 379.55</strain>
    </source>
</reference>
<sequence>MRLKDMRDARREKDLALEELVMVFAPAGLYRPDDEPPFFWGNDMLLWIPDSDANQKLGGRQPLPQEFSHYKGIRAIVDNTDQEISRSYWRLFEHIQIMIKNEKPENYLPKLRVLARRRFWAKENYRTPVKRCEPAWEPADQRVLRRIIHLVQAAEVDNLYLYKEYGLERLGAYIKDPPQTRRCDKHQSSSIPGCYHQHVLYNLVNDIFGRLLSELQSRELETAEYYFNTAFRSESDRRKEEEEKEDLARSYLDILAWTPERLRKTVREEQEQRQRTYLGPSLQSFSDVSEADREREDDRRRGKRPCLSVIRRS</sequence>
<dbReference type="RefSeq" id="XP_033656507.1">
    <property type="nucleotide sequence ID" value="XM_033801462.1"/>
</dbReference>
<name>A0A6A6JSX3_WESOR</name>
<accession>A0A6A6JSX3</accession>
<feature type="compositionally biased region" description="Basic and acidic residues" evidence="1">
    <location>
        <begin position="290"/>
        <end position="300"/>
    </location>
</feature>